<feature type="compositionally biased region" description="Polar residues" evidence="1">
    <location>
        <begin position="16"/>
        <end position="27"/>
    </location>
</feature>
<evidence type="ECO:0000256" key="1">
    <source>
        <dbReference type="SAM" id="MobiDB-lite"/>
    </source>
</evidence>
<protein>
    <submittedName>
        <fullName evidence="2">Uncharacterized protein</fullName>
    </submittedName>
</protein>
<organism evidence="2 3">
    <name type="scientific">Gluconobacter oxydans NBRC 3293</name>
    <dbReference type="NCBI Taxonomy" id="1315969"/>
    <lineage>
        <taxon>Bacteria</taxon>
        <taxon>Pseudomonadati</taxon>
        <taxon>Pseudomonadota</taxon>
        <taxon>Alphaproteobacteria</taxon>
        <taxon>Acetobacterales</taxon>
        <taxon>Acetobacteraceae</taxon>
        <taxon>Gluconobacter</taxon>
    </lineage>
</organism>
<evidence type="ECO:0000313" key="3">
    <source>
        <dbReference type="Proteomes" id="UP000484858"/>
    </source>
</evidence>
<gene>
    <name evidence="2" type="ORF">NBRC3293_0871</name>
</gene>
<evidence type="ECO:0000313" key="2">
    <source>
        <dbReference type="EMBL" id="GEM16374.1"/>
    </source>
</evidence>
<reference evidence="2 3" key="1">
    <citation type="submission" date="2013-04" db="EMBL/GenBank/DDBJ databases">
        <title>Gluconobacter oxydans NBRC 3293 whole genome sequence.</title>
        <authorList>
            <person name="Matsutani M."/>
            <person name="Yakushi T."/>
            <person name="Matsushita K."/>
        </authorList>
    </citation>
    <scope>NUCLEOTIDE SEQUENCE [LARGE SCALE GENOMIC DNA]</scope>
    <source>
        <strain evidence="2 3">NBRC 3293</strain>
    </source>
</reference>
<sequence>MVKSQKTGTDKAASGRRQTVFPQQNDRSPVGRDSFIPL</sequence>
<dbReference type="Proteomes" id="UP000484858">
    <property type="component" value="Unassembled WGS sequence"/>
</dbReference>
<name>A0A829WWY6_GLUOY</name>
<dbReference type="AlphaFoldDB" id="A0A829WWY6"/>
<accession>A0A829WWY6</accession>
<comment type="caution">
    <text evidence="2">The sequence shown here is derived from an EMBL/GenBank/DDBJ whole genome shotgun (WGS) entry which is preliminary data.</text>
</comment>
<dbReference type="EMBL" id="BARJ01000004">
    <property type="protein sequence ID" value="GEM16374.1"/>
    <property type="molecule type" value="Genomic_DNA"/>
</dbReference>
<proteinExistence type="predicted"/>
<feature type="region of interest" description="Disordered" evidence="1">
    <location>
        <begin position="1"/>
        <end position="38"/>
    </location>
</feature>